<dbReference type="InterPro" id="IPR044867">
    <property type="entry name" value="DEUBAD_dom"/>
</dbReference>
<dbReference type="GO" id="GO:0061133">
    <property type="term" value="F:endopeptidase activator activity"/>
    <property type="evidence" value="ECO:0000318"/>
    <property type="project" value="GO_Central"/>
</dbReference>
<keyword evidence="11" id="KW-1185">Reference proteome</keyword>
<dbReference type="OrthoDB" id="340431at2759"/>
<evidence type="ECO:0000313" key="11">
    <source>
        <dbReference type="Proteomes" id="UP000001744"/>
    </source>
</evidence>
<dbReference type="OMA" id="SNQRHFF"/>
<name>B6K6Y4_SCHJY</name>
<sequence>MPLLQFKAGKLRRKEGTKILQADKTKGYVEMNVEEDGLMHFSWRPRNTEVKEDDVVVFPDEVEFERVSQCNTGRVYMLKYPSSSQCLFYWMQERDSGNDEAYEELVNYHIEHQPLSEENEGDEPHDMQVDEETVPTVVSETPVTPATAAAASATDSAPPPNQASSQPQNADAIQRILRALQSAGPRNNVDLWDVLKPANVSPLLHRSLPEALQQTLPPNTESTYEGVMEVVSSPQYAQALQSFQSALNSQGGLNILAALGLPVDYTSSDGASLQLLRAIEKKVREEDVNGGENSPDGTAPRQ</sequence>
<evidence type="ECO:0000313" key="9">
    <source>
        <dbReference type="EMBL" id="EEB09288.1"/>
    </source>
</evidence>
<dbReference type="AlphaFoldDB" id="B6K6Y4"/>
<dbReference type="PROSITE" id="PS51916">
    <property type="entry name" value="DEUBAD"/>
    <property type="match status" value="1"/>
</dbReference>
<dbReference type="Pfam" id="PF16550">
    <property type="entry name" value="RPN13_C"/>
    <property type="match status" value="1"/>
</dbReference>
<dbReference type="GO" id="GO:0008541">
    <property type="term" value="C:proteasome regulatory particle, lid subcomplex"/>
    <property type="evidence" value="ECO:0000318"/>
    <property type="project" value="GO_Central"/>
</dbReference>
<dbReference type="eggNOG" id="KOG3037">
    <property type="taxonomic scope" value="Eukaryota"/>
</dbReference>
<keyword evidence="5" id="KW-0539">Nucleus</keyword>
<evidence type="ECO:0000313" key="10">
    <source>
        <dbReference type="JaponicusDB" id="SJAG_04484"/>
    </source>
</evidence>
<proteinExistence type="predicted"/>
<evidence type="ECO:0000256" key="5">
    <source>
        <dbReference type="ARBA" id="ARBA00023242"/>
    </source>
</evidence>
<dbReference type="PANTHER" id="PTHR12225">
    <property type="entry name" value="ADHESION REGULATING MOLECULE 1 110 KDA CELL MEMBRANE GLYCOPROTEIN"/>
    <property type="match status" value="1"/>
</dbReference>
<evidence type="ECO:0000256" key="6">
    <source>
        <dbReference type="SAM" id="MobiDB-lite"/>
    </source>
</evidence>
<feature type="region of interest" description="Disordered" evidence="6">
    <location>
        <begin position="144"/>
        <end position="169"/>
    </location>
</feature>
<evidence type="ECO:0000259" key="7">
    <source>
        <dbReference type="PROSITE" id="PS51916"/>
    </source>
</evidence>
<evidence type="ECO:0000259" key="8">
    <source>
        <dbReference type="PROSITE" id="PS51917"/>
    </source>
</evidence>
<dbReference type="InterPro" id="IPR044868">
    <property type="entry name" value="Rpn13/ADRM1_Pru"/>
</dbReference>
<dbReference type="InterPro" id="IPR006773">
    <property type="entry name" value="Rpn13/ADRM1"/>
</dbReference>
<dbReference type="HOGENOM" id="CLU_041798_0_0_1"/>
<dbReference type="GeneID" id="7051844"/>
<dbReference type="CDD" id="cd13314">
    <property type="entry name" value="PH_Rpn13"/>
    <property type="match status" value="1"/>
</dbReference>
<keyword evidence="4 9" id="KW-0647">Proteasome</keyword>
<dbReference type="InterPro" id="IPR032368">
    <property type="entry name" value="RPN13_DEUBAD"/>
</dbReference>
<dbReference type="GO" id="GO:0070628">
    <property type="term" value="F:proteasome binding"/>
    <property type="evidence" value="ECO:0000318"/>
    <property type="project" value="GO_Central"/>
</dbReference>
<dbReference type="Gene3D" id="2.30.29.70">
    <property type="entry name" value="Proteasomal ubiquitin receptor Rpn13/ADRM1"/>
    <property type="match status" value="1"/>
</dbReference>
<comment type="subcellular location">
    <subcellularLocation>
        <location evidence="2">Cytoplasm</location>
    </subcellularLocation>
    <subcellularLocation>
        <location evidence="1">Nucleus</location>
    </subcellularLocation>
</comment>
<dbReference type="Gene3D" id="1.10.2020.20">
    <property type="match status" value="1"/>
</dbReference>
<dbReference type="JaponicusDB" id="SJAG_04484">
    <property type="gene designation" value="rpn1301"/>
</dbReference>
<evidence type="ECO:0000256" key="3">
    <source>
        <dbReference type="ARBA" id="ARBA00022490"/>
    </source>
</evidence>
<dbReference type="PROSITE" id="PS51917">
    <property type="entry name" value="PRU"/>
    <property type="match status" value="1"/>
</dbReference>
<dbReference type="FunFam" id="2.30.29.70:FF:000001">
    <property type="entry name" value="Proteasomal ubiquitin receptor ADRM1"/>
    <property type="match status" value="1"/>
</dbReference>
<evidence type="ECO:0000256" key="4">
    <source>
        <dbReference type="ARBA" id="ARBA00022942"/>
    </source>
</evidence>
<gene>
    <name evidence="10" type="primary">rpn1301</name>
    <name evidence="9" type="ORF">SJAG_04484</name>
</gene>
<dbReference type="InterPro" id="IPR038108">
    <property type="entry name" value="RPN13_DEUBAD_sf"/>
</dbReference>
<dbReference type="STRING" id="402676.B6K6Y4"/>
<evidence type="ECO:0000256" key="1">
    <source>
        <dbReference type="ARBA" id="ARBA00004123"/>
    </source>
</evidence>
<protein>
    <submittedName>
        <fullName evidence="9">19S proteasome regulatory subunit</fullName>
    </submittedName>
</protein>
<reference evidence="9 11" key="1">
    <citation type="journal article" date="2011" name="Science">
        <title>Comparative functional genomics of the fission yeasts.</title>
        <authorList>
            <person name="Rhind N."/>
            <person name="Chen Z."/>
            <person name="Yassour M."/>
            <person name="Thompson D.A."/>
            <person name="Haas B.J."/>
            <person name="Habib N."/>
            <person name="Wapinski I."/>
            <person name="Roy S."/>
            <person name="Lin M.F."/>
            <person name="Heiman D.I."/>
            <person name="Young S.K."/>
            <person name="Furuya K."/>
            <person name="Guo Y."/>
            <person name="Pidoux A."/>
            <person name="Chen H.M."/>
            <person name="Robbertse B."/>
            <person name="Goldberg J.M."/>
            <person name="Aoki K."/>
            <person name="Bayne E.H."/>
            <person name="Berlin A.M."/>
            <person name="Desjardins C.A."/>
            <person name="Dobbs E."/>
            <person name="Dukaj L."/>
            <person name="Fan L."/>
            <person name="FitzGerald M.G."/>
            <person name="French C."/>
            <person name="Gujja S."/>
            <person name="Hansen K."/>
            <person name="Keifenheim D."/>
            <person name="Levin J.Z."/>
            <person name="Mosher R.A."/>
            <person name="Mueller C.A."/>
            <person name="Pfiffner J."/>
            <person name="Priest M."/>
            <person name="Russ C."/>
            <person name="Smialowska A."/>
            <person name="Swoboda P."/>
            <person name="Sykes S.M."/>
            <person name="Vaughn M."/>
            <person name="Vengrova S."/>
            <person name="Yoder R."/>
            <person name="Zeng Q."/>
            <person name="Allshire R."/>
            <person name="Baulcombe D."/>
            <person name="Birren B.W."/>
            <person name="Brown W."/>
            <person name="Ekwall K."/>
            <person name="Kellis M."/>
            <person name="Leatherwood J."/>
            <person name="Levin H."/>
            <person name="Margalit H."/>
            <person name="Martienssen R."/>
            <person name="Nieduszynski C.A."/>
            <person name="Spatafora J.W."/>
            <person name="Friedman N."/>
            <person name="Dalgaard J.Z."/>
            <person name="Baumann P."/>
            <person name="Niki H."/>
            <person name="Regev A."/>
            <person name="Nusbaum C."/>
        </authorList>
    </citation>
    <scope>NUCLEOTIDE SEQUENCE [LARGE SCALE GENOMIC DNA]</scope>
    <source>
        <strain evidence="11">yFS275 / FY16936</strain>
    </source>
</reference>
<feature type="domain" description="Pru" evidence="8">
    <location>
        <begin position="1"/>
        <end position="113"/>
    </location>
</feature>
<dbReference type="RefSeq" id="XP_002175581.1">
    <property type="nucleotide sequence ID" value="XM_002175545.2"/>
</dbReference>
<dbReference type="PANTHER" id="PTHR12225:SF0">
    <property type="entry name" value="PROTEASOMAL UBIQUITIN RECEPTOR ADRM1"/>
    <property type="match status" value="1"/>
</dbReference>
<dbReference type="GO" id="GO:0005634">
    <property type="term" value="C:nucleus"/>
    <property type="evidence" value="ECO:0007669"/>
    <property type="project" value="UniProtKB-SubCell"/>
</dbReference>
<dbReference type="GO" id="GO:0005737">
    <property type="term" value="C:cytoplasm"/>
    <property type="evidence" value="ECO:0007669"/>
    <property type="project" value="UniProtKB-SubCell"/>
</dbReference>
<dbReference type="Proteomes" id="UP000001744">
    <property type="component" value="Unassembled WGS sequence"/>
</dbReference>
<keyword evidence="3" id="KW-0963">Cytoplasm</keyword>
<organism evidence="9 11">
    <name type="scientific">Schizosaccharomyces japonicus (strain yFS275 / FY16936)</name>
    <name type="common">Fission yeast</name>
    <dbReference type="NCBI Taxonomy" id="402676"/>
    <lineage>
        <taxon>Eukaryota</taxon>
        <taxon>Fungi</taxon>
        <taxon>Dikarya</taxon>
        <taxon>Ascomycota</taxon>
        <taxon>Taphrinomycotina</taxon>
        <taxon>Schizosaccharomycetes</taxon>
        <taxon>Schizosaccharomycetales</taxon>
        <taxon>Schizosaccharomycetaceae</taxon>
        <taxon>Schizosaccharomyces</taxon>
    </lineage>
</organism>
<dbReference type="InterPro" id="IPR038633">
    <property type="entry name" value="Rpn13/ADRM1_Pru_sf"/>
</dbReference>
<evidence type="ECO:0000256" key="2">
    <source>
        <dbReference type="ARBA" id="ARBA00004496"/>
    </source>
</evidence>
<dbReference type="VEuPathDB" id="FungiDB:SJAG_04484"/>
<accession>B6K6Y4</accession>
<dbReference type="Pfam" id="PF04683">
    <property type="entry name" value="Rpn13_ADRM1_Pru"/>
    <property type="match status" value="1"/>
</dbReference>
<feature type="domain" description="DEUBAD" evidence="7">
    <location>
        <begin position="182"/>
        <end position="289"/>
    </location>
</feature>
<dbReference type="EMBL" id="KE651168">
    <property type="protein sequence ID" value="EEB09288.1"/>
    <property type="molecule type" value="Genomic_DNA"/>
</dbReference>